<feature type="non-terminal residue" evidence="5">
    <location>
        <position position="148"/>
    </location>
</feature>
<proteinExistence type="predicted"/>
<protein>
    <recommendedName>
        <fullName evidence="4">NADH-ubiquinone oxidoreductase 51kDa subunit iron-sulphur binding domain-containing protein</fullName>
    </recommendedName>
</protein>
<evidence type="ECO:0000256" key="3">
    <source>
        <dbReference type="ARBA" id="ARBA00023014"/>
    </source>
</evidence>
<reference evidence="5" key="1">
    <citation type="journal article" date="2014" name="Front. Microbiol.">
        <title>High frequency of phylogenetically diverse reductive dehalogenase-homologous genes in deep subseafloor sedimentary metagenomes.</title>
        <authorList>
            <person name="Kawai M."/>
            <person name="Futagami T."/>
            <person name="Toyoda A."/>
            <person name="Takaki Y."/>
            <person name="Nishi S."/>
            <person name="Hori S."/>
            <person name="Arai W."/>
            <person name="Tsubouchi T."/>
            <person name="Morono Y."/>
            <person name="Uchiyama I."/>
            <person name="Ito T."/>
            <person name="Fujiyama A."/>
            <person name="Inagaki F."/>
            <person name="Takami H."/>
        </authorList>
    </citation>
    <scope>NUCLEOTIDE SEQUENCE</scope>
    <source>
        <strain evidence="5">Expedition CK06-06</strain>
    </source>
</reference>
<dbReference type="SMART" id="SM00928">
    <property type="entry name" value="NADH_4Fe-4S"/>
    <property type="match status" value="1"/>
</dbReference>
<dbReference type="PANTHER" id="PTHR43578:SF3">
    <property type="entry name" value="NADH-QUINONE OXIDOREDUCTASE SUBUNIT F"/>
    <property type="match status" value="1"/>
</dbReference>
<dbReference type="AlphaFoldDB" id="X1QUU1"/>
<evidence type="ECO:0000256" key="1">
    <source>
        <dbReference type="ARBA" id="ARBA00022723"/>
    </source>
</evidence>
<dbReference type="Gene3D" id="1.20.1440.230">
    <property type="entry name" value="NADH-ubiquinone oxidoreductase 51kDa subunit, iron-sulphur binding domain"/>
    <property type="match status" value="1"/>
</dbReference>
<dbReference type="GO" id="GO:0051539">
    <property type="term" value="F:4 iron, 4 sulfur cluster binding"/>
    <property type="evidence" value="ECO:0007669"/>
    <property type="project" value="InterPro"/>
</dbReference>
<keyword evidence="3" id="KW-0411">Iron-sulfur</keyword>
<keyword evidence="1" id="KW-0479">Metal-binding</keyword>
<dbReference type="EMBL" id="BARV01039607">
    <property type="protein sequence ID" value="GAI47044.1"/>
    <property type="molecule type" value="Genomic_DNA"/>
</dbReference>
<name>X1QUU1_9ZZZZ</name>
<dbReference type="Pfam" id="PF10589">
    <property type="entry name" value="NADH_4Fe-4S"/>
    <property type="match status" value="1"/>
</dbReference>
<dbReference type="SUPFAM" id="SSF140490">
    <property type="entry name" value="Nqo1C-terminal domain-like"/>
    <property type="match status" value="1"/>
</dbReference>
<comment type="caution">
    <text evidence="5">The sequence shown here is derived from an EMBL/GenBank/DDBJ whole genome shotgun (WGS) entry which is preliminary data.</text>
</comment>
<dbReference type="InterPro" id="IPR037207">
    <property type="entry name" value="Nuop51_4Fe4S-bd_sf"/>
</dbReference>
<dbReference type="GO" id="GO:0010181">
    <property type="term" value="F:FMN binding"/>
    <property type="evidence" value="ECO:0007669"/>
    <property type="project" value="InterPro"/>
</dbReference>
<evidence type="ECO:0000256" key="2">
    <source>
        <dbReference type="ARBA" id="ARBA00023004"/>
    </source>
</evidence>
<dbReference type="Gene3D" id="3.10.20.600">
    <property type="match status" value="1"/>
</dbReference>
<keyword evidence="2" id="KW-0408">Iron</keyword>
<accession>X1QUU1</accession>
<sequence length="148" mass="16437">MPERHLDLPIDYGSLEAIGSIMGSGGMIVMDENTCAVDIARYFLSFTQTESCGKCTPCRLGTKVMLDTLTRITQGEGLEKDIELLESLGKQVRDTSLCGLGRTCPNPVLTTIRYFRDEYEAHIREKRCPAAVCDALCSYYILPDRCQG</sequence>
<evidence type="ECO:0000313" key="5">
    <source>
        <dbReference type="EMBL" id="GAI47044.1"/>
    </source>
</evidence>
<dbReference type="InterPro" id="IPR001949">
    <property type="entry name" value="NADH-UbQ_OxRdtase_51kDa_CS"/>
</dbReference>
<gene>
    <name evidence="5" type="ORF">S06H3_60657</name>
</gene>
<dbReference type="FunFam" id="1.20.1440.230:FF:000001">
    <property type="entry name" value="Mitochondrial NADH dehydrogenase flavoprotein 1"/>
    <property type="match status" value="1"/>
</dbReference>
<feature type="domain" description="NADH-ubiquinone oxidoreductase 51kDa subunit iron-sulphur binding" evidence="4">
    <location>
        <begin position="37"/>
        <end position="82"/>
    </location>
</feature>
<dbReference type="SUPFAM" id="SSF142984">
    <property type="entry name" value="Nqo1 middle domain-like"/>
    <property type="match status" value="1"/>
</dbReference>
<dbReference type="PANTHER" id="PTHR43578">
    <property type="entry name" value="NADH-QUINONE OXIDOREDUCTASE SUBUNIT F"/>
    <property type="match status" value="1"/>
</dbReference>
<dbReference type="PROSITE" id="PS00645">
    <property type="entry name" value="COMPLEX1_51K_2"/>
    <property type="match status" value="1"/>
</dbReference>
<dbReference type="GO" id="GO:0008137">
    <property type="term" value="F:NADH dehydrogenase (ubiquinone) activity"/>
    <property type="evidence" value="ECO:0007669"/>
    <property type="project" value="InterPro"/>
</dbReference>
<dbReference type="InterPro" id="IPR019575">
    <property type="entry name" value="Nuop51_4Fe4S-bd"/>
</dbReference>
<organism evidence="5">
    <name type="scientific">marine sediment metagenome</name>
    <dbReference type="NCBI Taxonomy" id="412755"/>
    <lineage>
        <taxon>unclassified sequences</taxon>
        <taxon>metagenomes</taxon>
        <taxon>ecological metagenomes</taxon>
    </lineage>
</organism>
<evidence type="ECO:0000259" key="4">
    <source>
        <dbReference type="SMART" id="SM00928"/>
    </source>
</evidence>
<dbReference type="GO" id="GO:0046872">
    <property type="term" value="F:metal ion binding"/>
    <property type="evidence" value="ECO:0007669"/>
    <property type="project" value="UniProtKB-KW"/>
</dbReference>